<evidence type="ECO:0000313" key="2">
    <source>
        <dbReference type="EMBL" id="CAI0454616.1"/>
    </source>
</evidence>
<dbReference type="PRINTS" id="PR01438">
    <property type="entry name" value="UNVRSLSTRESS"/>
</dbReference>
<feature type="domain" description="UspA" evidence="1">
    <location>
        <begin position="204"/>
        <end position="351"/>
    </location>
</feature>
<dbReference type="Pfam" id="PF00582">
    <property type="entry name" value="Usp"/>
    <property type="match status" value="1"/>
</dbReference>
<organism evidence="2 3">
    <name type="scientific">Linum tenue</name>
    <dbReference type="NCBI Taxonomy" id="586396"/>
    <lineage>
        <taxon>Eukaryota</taxon>
        <taxon>Viridiplantae</taxon>
        <taxon>Streptophyta</taxon>
        <taxon>Embryophyta</taxon>
        <taxon>Tracheophyta</taxon>
        <taxon>Spermatophyta</taxon>
        <taxon>Magnoliopsida</taxon>
        <taxon>eudicotyledons</taxon>
        <taxon>Gunneridae</taxon>
        <taxon>Pentapetalae</taxon>
        <taxon>rosids</taxon>
        <taxon>fabids</taxon>
        <taxon>Malpighiales</taxon>
        <taxon>Linaceae</taxon>
        <taxon>Linum</taxon>
    </lineage>
</organism>
<sequence>MSLAISSGFPYPASSTRSSSQVVMLSPGALPTAKLQPMFRPSHHITASFNLRRPPPSFPLLPASRLQSRTLSTATNHSSSSTTISSLFDFKGGKGMAGFHDLELKPALYYVYIVMPGRHELLESIGISADAVARTGDALALSELNLKFLAPLRSGERFVVRVRVSDSSAARLYFEHFIFKLPNNERENRGKQRRETEMEGGSKKKVMVAIDESEFSHYALEWALTNMGDTISSSGILLFTAQPLADFTYLHASTLGTTPPELVASLQENQKKLTTALLDKAKQICSAHGVEAETETKVGEPKEVICEAAEKHGVKLLVLGSHSRGPIQRAFLGSVSNYCVHNAKCPVLVVKKPSP</sequence>
<dbReference type="PANTHER" id="PTHR31964">
    <property type="entry name" value="ADENINE NUCLEOTIDE ALPHA HYDROLASES-LIKE SUPERFAMILY PROTEIN"/>
    <property type="match status" value="1"/>
</dbReference>
<dbReference type="AlphaFoldDB" id="A0AAV0N8B3"/>
<comment type="caution">
    <text evidence="2">The sequence shown here is derived from an EMBL/GenBank/DDBJ whole genome shotgun (WGS) entry which is preliminary data.</text>
</comment>
<protein>
    <recommendedName>
        <fullName evidence="1">UspA domain-containing protein</fullName>
    </recommendedName>
</protein>
<dbReference type="InterPro" id="IPR014729">
    <property type="entry name" value="Rossmann-like_a/b/a_fold"/>
</dbReference>
<dbReference type="InterPro" id="IPR006016">
    <property type="entry name" value="UspA"/>
</dbReference>
<proteinExistence type="predicted"/>
<dbReference type="Pfam" id="PF13279">
    <property type="entry name" value="4HBT_2"/>
    <property type="match status" value="1"/>
</dbReference>
<dbReference type="CDD" id="cd00586">
    <property type="entry name" value="4HBT"/>
    <property type="match status" value="1"/>
</dbReference>
<dbReference type="PANTHER" id="PTHR31964:SF113">
    <property type="entry name" value="USPA DOMAIN-CONTAINING PROTEIN"/>
    <property type="match status" value="1"/>
</dbReference>
<reference evidence="2" key="1">
    <citation type="submission" date="2022-08" db="EMBL/GenBank/DDBJ databases">
        <authorList>
            <person name="Gutierrez-Valencia J."/>
        </authorList>
    </citation>
    <scope>NUCLEOTIDE SEQUENCE</scope>
</reference>
<dbReference type="CDD" id="cd23659">
    <property type="entry name" value="USP_At3g01520-like"/>
    <property type="match status" value="1"/>
</dbReference>
<dbReference type="EMBL" id="CAMGYJ010000008">
    <property type="protein sequence ID" value="CAI0454616.1"/>
    <property type="molecule type" value="Genomic_DNA"/>
</dbReference>
<dbReference type="SUPFAM" id="SSF52402">
    <property type="entry name" value="Adenine nucleotide alpha hydrolases-like"/>
    <property type="match status" value="1"/>
</dbReference>
<evidence type="ECO:0000259" key="1">
    <source>
        <dbReference type="Pfam" id="PF00582"/>
    </source>
</evidence>
<evidence type="ECO:0000313" key="3">
    <source>
        <dbReference type="Proteomes" id="UP001154282"/>
    </source>
</evidence>
<gene>
    <name evidence="2" type="ORF">LITE_LOCUS32041</name>
</gene>
<dbReference type="InterPro" id="IPR029069">
    <property type="entry name" value="HotDog_dom_sf"/>
</dbReference>
<keyword evidence="3" id="KW-1185">Reference proteome</keyword>
<dbReference type="Proteomes" id="UP001154282">
    <property type="component" value="Unassembled WGS sequence"/>
</dbReference>
<accession>A0AAV0N8B3</accession>
<name>A0AAV0N8B3_9ROSI</name>
<dbReference type="Gene3D" id="3.10.129.10">
    <property type="entry name" value="Hotdog Thioesterase"/>
    <property type="match status" value="1"/>
</dbReference>
<dbReference type="InterPro" id="IPR006015">
    <property type="entry name" value="Universal_stress_UspA"/>
</dbReference>
<dbReference type="Gene3D" id="3.40.50.620">
    <property type="entry name" value="HUPs"/>
    <property type="match status" value="1"/>
</dbReference>
<dbReference type="SUPFAM" id="SSF54637">
    <property type="entry name" value="Thioesterase/thiol ester dehydrase-isomerase"/>
    <property type="match status" value="1"/>
</dbReference>